<comment type="pathway">
    <text evidence="2">Protein modification; protein ubiquitination.</text>
</comment>
<name>A0AAV8U9Z6_9ROSI</name>
<dbReference type="Pfam" id="PF25598">
    <property type="entry name" value="ARM_PUB"/>
    <property type="match status" value="1"/>
</dbReference>
<dbReference type="Pfam" id="PF25368">
    <property type="entry name" value="PUB10_N"/>
    <property type="match status" value="1"/>
</dbReference>
<dbReference type="EC" id="2.3.2.27" evidence="3"/>
<feature type="repeat" description="ARM" evidence="7">
    <location>
        <begin position="407"/>
        <end position="449"/>
    </location>
</feature>
<keyword evidence="11" id="KW-1185">Reference proteome</keyword>
<evidence type="ECO:0000256" key="7">
    <source>
        <dbReference type="PROSITE-ProRule" id="PRU00259"/>
    </source>
</evidence>
<comment type="caution">
    <text evidence="10">The sequence shown here is derived from an EMBL/GenBank/DDBJ whole genome shotgun (WGS) entry which is preliminary data.</text>
</comment>
<evidence type="ECO:0000259" key="9">
    <source>
        <dbReference type="PROSITE" id="PS51698"/>
    </source>
</evidence>
<dbReference type="SMART" id="SM00185">
    <property type="entry name" value="ARM"/>
    <property type="match status" value="1"/>
</dbReference>
<keyword evidence="6" id="KW-0833">Ubl conjugation pathway</keyword>
<keyword evidence="4" id="KW-0808">Transferase</keyword>
<gene>
    <name evidence="10" type="ORF">K2173_008178</name>
</gene>
<evidence type="ECO:0000256" key="3">
    <source>
        <dbReference type="ARBA" id="ARBA00012483"/>
    </source>
</evidence>
<evidence type="ECO:0000256" key="2">
    <source>
        <dbReference type="ARBA" id="ARBA00004906"/>
    </source>
</evidence>
<dbReference type="FunFam" id="3.30.40.10:FF:000562">
    <property type="entry name" value="RING-type E3 ubiquitin transferase"/>
    <property type="match status" value="1"/>
</dbReference>
<dbReference type="SUPFAM" id="SSF48371">
    <property type="entry name" value="ARM repeat"/>
    <property type="match status" value="1"/>
</dbReference>
<dbReference type="Gene3D" id="3.30.40.10">
    <property type="entry name" value="Zinc/RING finger domain, C3HC4 (zinc finger)"/>
    <property type="match status" value="1"/>
</dbReference>
<dbReference type="InterPro" id="IPR059179">
    <property type="entry name" value="MLKL-like_MCAfunc"/>
</dbReference>
<keyword evidence="8" id="KW-0175">Coiled coil</keyword>
<dbReference type="GO" id="GO:0061630">
    <property type="term" value="F:ubiquitin protein ligase activity"/>
    <property type="evidence" value="ECO:0007669"/>
    <property type="project" value="UniProtKB-EC"/>
</dbReference>
<dbReference type="InterPro" id="IPR058678">
    <property type="entry name" value="ARM_PUB"/>
</dbReference>
<dbReference type="Proteomes" id="UP001159364">
    <property type="component" value="Linkage Group LG08"/>
</dbReference>
<accession>A0AAV8U9Z6</accession>
<evidence type="ECO:0000256" key="4">
    <source>
        <dbReference type="ARBA" id="ARBA00022679"/>
    </source>
</evidence>
<keyword evidence="5" id="KW-0677">Repeat</keyword>
<protein>
    <recommendedName>
        <fullName evidence="3">RING-type E3 ubiquitin transferase</fullName>
        <ecNumber evidence="3">2.3.2.27</ecNumber>
    </recommendedName>
</protein>
<dbReference type="PANTHER" id="PTHR23315:SF63">
    <property type="entry name" value="U-BOX DOMAIN-CONTAINING PROTEIN 16"/>
    <property type="match status" value="1"/>
</dbReference>
<dbReference type="InterPro" id="IPR011989">
    <property type="entry name" value="ARM-like"/>
</dbReference>
<dbReference type="InterPro" id="IPR016024">
    <property type="entry name" value="ARM-type_fold"/>
</dbReference>
<sequence length="677" mass="74471">MAVSPEIFPPRKRRPSAAAFIAPKFSDRNLVKSLLVLSQEISCLNPIHFLLKQSSLSIIRKTKLLSILFEELLRNPVPYLSSALLCFEEMYIVLQRIKTLIEDCSNGSKMWVLIQNESVANSFHEMTVELSTLLDIFPIKEVNLNDDVVELVVLIKKHCTEAIATVEPRDDYLRREMLMMLDRIKRGIAPENSTLQGIFTELGLRNSSNCKDEIESLEEEVQSQIDEKSKSELVALIGLVLYAKCVLYGASSPGGKETRRRKTSPEVNTPVDFRCPITLELMRDPVVVATGQTYDRESIRHWIESGHNTCPKTGQTLAHMNLIPNLALKNLIAVWCREHRKHSGITEDVNRKTNNKTAFEATKMTVTFLVNELSVSLSIEAVDAVIYELRSLAKTNPDSRTCIAEAGAIPKLVRHLGSESPSLQVNAVTTILNLSILQANKTRIMETDGVLNGVIEVLRSGATWEAKGNAAATIFSLCGSHVYRKCLGSQKRVIRGLLDLATSHGWMSAKRDALVAILVLCGDRETVGRLMEGGVVEIVNDLMNTLPEEAVAVLEAVVKRGGIVAVAAAYNSVKKLGVLLREGSNIARESAAATLLTICRKGGSQMVAELATMAGIERMIWELMGSGTARARRKAATLLKMLRRWAAGLDGAYIDGYTNTSDSVATVSNSSRTILSS</sequence>
<dbReference type="SUPFAM" id="SSF57850">
    <property type="entry name" value="RING/U-box"/>
    <property type="match status" value="1"/>
</dbReference>
<evidence type="ECO:0000256" key="6">
    <source>
        <dbReference type="ARBA" id="ARBA00022786"/>
    </source>
</evidence>
<dbReference type="InterPro" id="IPR003613">
    <property type="entry name" value="Ubox_domain"/>
</dbReference>
<evidence type="ECO:0000313" key="11">
    <source>
        <dbReference type="Proteomes" id="UP001159364"/>
    </source>
</evidence>
<evidence type="ECO:0000256" key="1">
    <source>
        <dbReference type="ARBA" id="ARBA00000900"/>
    </source>
</evidence>
<dbReference type="SMART" id="SM00504">
    <property type="entry name" value="Ubox"/>
    <property type="match status" value="1"/>
</dbReference>
<dbReference type="CDD" id="cd16664">
    <property type="entry name" value="RING-Ubox_PUB"/>
    <property type="match status" value="1"/>
</dbReference>
<feature type="domain" description="U-box" evidence="9">
    <location>
        <begin position="268"/>
        <end position="342"/>
    </location>
</feature>
<dbReference type="PANTHER" id="PTHR23315">
    <property type="entry name" value="U BOX DOMAIN-CONTAINING"/>
    <property type="match status" value="1"/>
</dbReference>
<dbReference type="InterPro" id="IPR057623">
    <property type="entry name" value="PUB12-19-like_N"/>
</dbReference>
<evidence type="ECO:0000256" key="5">
    <source>
        <dbReference type="ARBA" id="ARBA00022737"/>
    </source>
</evidence>
<dbReference type="PROSITE" id="PS51698">
    <property type="entry name" value="U_BOX"/>
    <property type="match status" value="1"/>
</dbReference>
<reference evidence="10 11" key="1">
    <citation type="submission" date="2021-09" db="EMBL/GenBank/DDBJ databases">
        <title>Genomic insights and catalytic innovation underlie evolution of tropane alkaloids biosynthesis.</title>
        <authorList>
            <person name="Wang Y.-J."/>
            <person name="Tian T."/>
            <person name="Huang J.-P."/>
            <person name="Huang S.-X."/>
        </authorList>
    </citation>
    <scope>NUCLEOTIDE SEQUENCE [LARGE SCALE GENOMIC DNA]</scope>
    <source>
        <strain evidence="10">KIB-2018</strain>
        <tissue evidence="10">Leaf</tissue>
    </source>
</reference>
<dbReference type="InterPro" id="IPR013083">
    <property type="entry name" value="Znf_RING/FYVE/PHD"/>
</dbReference>
<organism evidence="10 11">
    <name type="scientific">Erythroxylum novogranatense</name>
    <dbReference type="NCBI Taxonomy" id="1862640"/>
    <lineage>
        <taxon>Eukaryota</taxon>
        <taxon>Viridiplantae</taxon>
        <taxon>Streptophyta</taxon>
        <taxon>Embryophyta</taxon>
        <taxon>Tracheophyta</taxon>
        <taxon>Spermatophyta</taxon>
        <taxon>Magnoliopsida</taxon>
        <taxon>eudicotyledons</taxon>
        <taxon>Gunneridae</taxon>
        <taxon>Pentapetalae</taxon>
        <taxon>rosids</taxon>
        <taxon>fabids</taxon>
        <taxon>Malpighiales</taxon>
        <taxon>Erythroxylaceae</taxon>
        <taxon>Erythroxylum</taxon>
    </lineage>
</organism>
<comment type="catalytic activity">
    <reaction evidence="1">
        <text>S-ubiquitinyl-[E2 ubiquitin-conjugating enzyme]-L-cysteine + [acceptor protein]-L-lysine = [E2 ubiquitin-conjugating enzyme]-L-cysteine + N(6)-ubiquitinyl-[acceptor protein]-L-lysine.</text>
        <dbReference type="EC" id="2.3.2.27"/>
    </reaction>
</comment>
<dbReference type="AlphaFoldDB" id="A0AAV8U9Z6"/>
<dbReference type="PROSITE" id="PS50176">
    <property type="entry name" value="ARM_REPEAT"/>
    <property type="match status" value="1"/>
</dbReference>
<dbReference type="InterPro" id="IPR045210">
    <property type="entry name" value="RING-Ubox_PUB"/>
</dbReference>
<proteinExistence type="predicted"/>
<dbReference type="Gene3D" id="1.25.10.10">
    <property type="entry name" value="Leucine-rich Repeat Variant"/>
    <property type="match status" value="1"/>
</dbReference>
<feature type="coiled-coil region" evidence="8">
    <location>
        <begin position="207"/>
        <end position="234"/>
    </location>
</feature>
<evidence type="ECO:0000256" key="8">
    <source>
        <dbReference type="SAM" id="Coils"/>
    </source>
</evidence>
<evidence type="ECO:0000313" key="10">
    <source>
        <dbReference type="EMBL" id="KAJ8898869.1"/>
    </source>
</evidence>
<dbReference type="Pfam" id="PF04564">
    <property type="entry name" value="U-box"/>
    <property type="match status" value="1"/>
</dbReference>
<dbReference type="InterPro" id="IPR000225">
    <property type="entry name" value="Armadillo"/>
</dbReference>
<dbReference type="GO" id="GO:0016567">
    <property type="term" value="P:protein ubiquitination"/>
    <property type="evidence" value="ECO:0007669"/>
    <property type="project" value="InterPro"/>
</dbReference>
<dbReference type="CDD" id="cd21037">
    <property type="entry name" value="MLKL_NTD"/>
    <property type="match status" value="1"/>
</dbReference>
<dbReference type="EMBL" id="JAIWQS010000008">
    <property type="protein sequence ID" value="KAJ8898869.1"/>
    <property type="molecule type" value="Genomic_DNA"/>
</dbReference>